<dbReference type="RefSeq" id="WP_008626497.1">
    <property type="nucleotide sequence ID" value="NZ_AMZY02000009.1"/>
</dbReference>
<feature type="transmembrane region" description="Helical" evidence="6">
    <location>
        <begin position="45"/>
        <end position="62"/>
    </location>
</feature>
<comment type="caution">
    <text evidence="8">The sequence shown here is derived from an EMBL/GenBank/DDBJ whole genome shotgun (WGS) entry which is preliminary data.</text>
</comment>
<dbReference type="InParanoid" id="M7X833"/>
<feature type="domain" description="EamA" evidence="7">
    <location>
        <begin position="163"/>
        <end position="296"/>
    </location>
</feature>
<dbReference type="Proteomes" id="UP000010953">
    <property type="component" value="Unassembled WGS sequence"/>
</dbReference>
<evidence type="ECO:0000313" key="9">
    <source>
        <dbReference type="Proteomes" id="UP000010953"/>
    </source>
</evidence>
<dbReference type="OrthoDB" id="9810818at2"/>
<feature type="transmembrane region" description="Helical" evidence="6">
    <location>
        <begin position="12"/>
        <end position="33"/>
    </location>
</feature>
<keyword evidence="3 6" id="KW-0812">Transmembrane</keyword>
<feature type="transmembrane region" description="Helical" evidence="6">
    <location>
        <begin position="137"/>
        <end position="158"/>
    </location>
</feature>
<evidence type="ECO:0000256" key="2">
    <source>
        <dbReference type="ARBA" id="ARBA00022475"/>
    </source>
</evidence>
<evidence type="ECO:0000256" key="1">
    <source>
        <dbReference type="ARBA" id="ARBA00004651"/>
    </source>
</evidence>
<protein>
    <submittedName>
        <fullName evidence="8">Permease of the drug/metabolite transporter (DMT) superfamily</fullName>
    </submittedName>
</protein>
<feature type="transmembrane region" description="Helical" evidence="6">
    <location>
        <begin position="105"/>
        <end position="125"/>
    </location>
</feature>
<dbReference type="EMBL" id="AMZY02000009">
    <property type="protein sequence ID" value="EMS33565.1"/>
    <property type="molecule type" value="Genomic_DNA"/>
</dbReference>
<dbReference type="AlphaFoldDB" id="M7X833"/>
<feature type="transmembrane region" description="Helical" evidence="6">
    <location>
        <begin position="191"/>
        <end position="209"/>
    </location>
</feature>
<dbReference type="SUPFAM" id="SSF103481">
    <property type="entry name" value="Multidrug resistance efflux transporter EmrE"/>
    <property type="match status" value="2"/>
</dbReference>
<dbReference type="STRING" id="1239962.C943_04443"/>
<reference evidence="8" key="1">
    <citation type="submission" date="2013-01" db="EMBL/GenBank/DDBJ databases">
        <title>Genome assembly of Mariniradius saccharolyticus AK6.</title>
        <authorList>
            <person name="Vaidya B."/>
            <person name="Khatri I."/>
            <person name="Tanuku N.R.S."/>
            <person name="Subramanian S."/>
            <person name="Pinnaka A."/>
        </authorList>
    </citation>
    <scope>NUCLEOTIDE SEQUENCE [LARGE SCALE GENOMIC DNA]</scope>
    <source>
        <strain evidence="8">AK6</strain>
    </source>
</reference>
<dbReference type="Pfam" id="PF00892">
    <property type="entry name" value="EamA"/>
    <property type="match status" value="2"/>
</dbReference>
<sequence length="311" mass="33963">MPRLTSSKTVSGFIMAISSAIFWGISGTCAQFLFEQKQLNPAWLVSWRLMLAGGLLVGIAFLQKNSDAAAIWKKPKDILQLLVFAVLGMVTVQYTYFYSIDLSNAATATVLQYTGPMFVVAFYAIKNRRWPIMLEYASLFLAIGGTFLLVTHGSFSSLVISEKALLWGFLSAVALAFYTIYPVVLLRKYSAATVTGWAMLIGGLVLSVWTQPWEVIGVWDIGTWSAFLYIILFGTLIAFYSFLTAVPVIGAQTASLLCSVEPLAAAAVAVIWLNVPFGGLDWLGTLFILITVVLLTLGAKKEGAKKLEKSH</sequence>
<organism evidence="8 9">
    <name type="scientific">Mariniradius saccharolyticus AK6</name>
    <dbReference type="NCBI Taxonomy" id="1239962"/>
    <lineage>
        <taxon>Bacteria</taxon>
        <taxon>Pseudomonadati</taxon>
        <taxon>Bacteroidota</taxon>
        <taxon>Cytophagia</taxon>
        <taxon>Cytophagales</taxon>
        <taxon>Cyclobacteriaceae</taxon>
        <taxon>Mariniradius</taxon>
    </lineage>
</organism>
<feature type="domain" description="EamA" evidence="7">
    <location>
        <begin position="11"/>
        <end position="150"/>
    </location>
</feature>
<evidence type="ECO:0000256" key="3">
    <source>
        <dbReference type="ARBA" id="ARBA00022692"/>
    </source>
</evidence>
<dbReference type="eggNOG" id="COG0697">
    <property type="taxonomic scope" value="Bacteria"/>
</dbReference>
<keyword evidence="5 6" id="KW-0472">Membrane</keyword>
<dbReference type="InterPro" id="IPR000620">
    <property type="entry name" value="EamA_dom"/>
</dbReference>
<name>M7X833_9BACT</name>
<feature type="transmembrane region" description="Helical" evidence="6">
    <location>
        <begin position="221"/>
        <end position="242"/>
    </location>
</feature>
<keyword evidence="2" id="KW-1003">Cell membrane</keyword>
<accession>M7X833</accession>
<dbReference type="InterPro" id="IPR050638">
    <property type="entry name" value="AA-Vitamin_Transporters"/>
</dbReference>
<keyword evidence="9" id="KW-1185">Reference proteome</keyword>
<evidence type="ECO:0000259" key="7">
    <source>
        <dbReference type="Pfam" id="PF00892"/>
    </source>
</evidence>
<evidence type="ECO:0000313" key="8">
    <source>
        <dbReference type="EMBL" id="EMS33565.1"/>
    </source>
</evidence>
<feature type="transmembrane region" description="Helical" evidence="6">
    <location>
        <begin position="78"/>
        <end position="99"/>
    </location>
</feature>
<feature type="transmembrane region" description="Helical" evidence="6">
    <location>
        <begin position="279"/>
        <end position="299"/>
    </location>
</feature>
<evidence type="ECO:0000256" key="5">
    <source>
        <dbReference type="ARBA" id="ARBA00023136"/>
    </source>
</evidence>
<dbReference type="PANTHER" id="PTHR32322">
    <property type="entry name" value="INNER MEMBRANE TRANSPORTER"/>
    <property type="match status" value="1"/>
</dbReference>
<keyword evidence="4 6" id="KW-1133">Transmembrane helix</keyword>
<evidence type="ECO:0000256" key="6">
    <source>
        <dbReference type="SAM" id="Phobius"/>
    </source>
</evidence>
<comment type="subcellular location">
    <subcellularLocation>
        <location evidence="1">Cell membrane</location>
        <topology evidence="1">Multi-pass membrane protein</topology>
    </subcellularLocation>
</comment>
<feature type="transmembrane region" description="Helical" evidence="6">
    <location>
        <begin position="164"/>
        <end position="184"/>
    </location>
</feature>
<dbReference type="PANTHER" id="PTHR32322:SF18">
    <property type="entry name" value="S-ADENOSYLMETHIONINE_S-ADENOSYLHOMOCYSTEINE TRANSPORTER"/>
    <property type="match status" value="1"/>
</dbReference>
<feature type="transmembrane region" description="Helical" evidence="6">
    <location>
        <begin position="254"/>
        <end position="273"/>
    </location>
</feature>
<dbReference type="FunCoup" id="M7X833">
    <property type="interactions" value="11"/>
</dbReference>
<evidence type="ECO:0000256" key="4">
    <source>
        <dbReference type="ARBA" id="ARBA00022989"/>
    </source>
</evidence>
<dbReference type="GO" id="GO:0005886">
    <property type="term" value="C:plasma membrane"/>
    <property type="evidence" value="ECO:0007669"/>
    <property type="project" value="UniProtKB-SubCell"/>
</dbReference>
<proteinExistence type="predicted"/>
<gene>
    <name evidence="8" type="ORF">C943_04443</name>
</gene>
<dbReference type="InterPro" id="IPR037185">
    <property type="entry name" value="EmrE-like"/>
</dbReference>